<keyword evidence="2" id="KW-0808">Transferase</keyword>
<keyword evidence="9" id="KW-1185">Reference proteome</keyword>
<sequence length="424" mass="48061">MNSTINNKQKNNFTLFRFFLLCIIFITLGFGVNTYSSYTYNNNMNEFYSTFNKYDFDKALNIIDTTNNSNILKKKQLKADLNSYFTGIVGMIIESIASGDMPESDAISILSEIKKYDILNSSLDSLLASLDSNYKYNPTSKPNSNNTNTNIDNNDTNSSITESDNLTLGIEAFENKDYSTAISYFNKISKSSSSDFNKAKDYILNCKKNYKTHLLAEAEELIANKYYTDAIAFLSSYDTSILSSEDKDISNKINSVEMFRDEYTDHIQAYPNDASTYASSAILQTININNVNNLNIESKTPYFIYLSLSDQTTYIYEGSLNNWKLDKSFSSSTGIPGEETPKGIFSVSGRDSWFFSNEFQQGGKYWVRFMGDYLFHSVPFDEKQTKIVDETLGTAASHGCVRLKVEDSKWIYDNIDDGTKVIIN</sequence>
<dbReference type="GO" id="GO:0071555">
    <property type="term" value="P:cell wall organization"/>
    <property type="evidence" value="ECO:0007669"/>
    <property type="project" value="UniProtKB-UniRule"/>
</dbReference>
<dbReference type="SUPFAM" id="SSF141523">
    <property type="entry name" value="L,D-transpeptidase catalytic domain-like"/>
    <property type="match status" value="1"/>
</dbReference>
<dbReference type="Pfam" id="PF03734">
    <property type="entry name" value="YkuD"/>
    <property type="match status" value="1"/>
</dbReference>
<dbReference type="EMBL" id="FNJM01000006">
    <property type="protein sequence ID" value="SDP48053.1"/>
    <property type="molecule type" value="Genomic_DNA"/>
</dbReference>
<reference evidence="8 9" key="1">
    <citation type="submission" date="2016-10" db="EMBL/GenBank/DDBJ databases">
        <authorList>
            <person name="de Groot N.N."/>
        </authorList>
    </citation>
    <scope>NUCLEOTIDE SEQUENCE [LARGE SCALE GENOMIC DNA]</scope>
    <source>
        <strain evidence="8 9">DSM 12272</strain>
    </source>
</reference>
<feature type="active site" description="Nucleophile" evidence="6">
    <location>
        <position position="400"/>
    </location>
</feature>
<dbReference type="UniPathway" id="UPA00219"/>
<organism evidence="8 9">
    <name type="scientific">Clostridium gasigenes</name>
    <dbReference type="NCBI Taxonomy" id="94869"/>
    <lineage>
        <taxon>Bacteria</taxon>
        <taxon>Bacillati</taxon>
        <taxon>Bacillota</taxon>
        <taxon>Clostridia</taxon>
        <taxon>Eubacteriales</taxon>
        <taxon>Clostridiaceae</taxon>
        <taxon>Clostridium</taxon>
    </lineage>
</organism>
<protein>
    <submittedName>
        <fullName evidence="8">L,D-transpeptidase catalytic domain</fullName>
    </submittedName>
</protein>
<proteinExistence type="predicted"/>
<evidence type="ECO:0000256" key="3">
    <source>
        <dbReference type="ARBA" id="ARBA00022960"/>
    </source>
</evidence>
<gene>
    <name evidence="8" type="ORF">SAMN04488529_10623</name>
</gene>
<evidence type="ECO:0000256" key="5">
    <source>
        <dbReference type="ARBA" id="ARBA00023316"/>
    </source>
</evidence>
<keyword evidence="5 6" id="KW-0961">Cell wall biogenesis/degradation</keyword>
<dbReference type="GO" id="GO:0018104">
    <property type="term" value="P:peptidoglycan-protein cross-linking"/>
    <property type="evidence" value="ECO:0007669"/>
    <property type="project" value="TreeGrafter"/>
</dbReference>
<feature type="active site" description="Proton donor/acceptor" evidence="6">
    <location>
        <position position="376"/>
    </location>
</feature>
<dbReference type="GO" id="GO:0005576">
    <property type="term" value="C:extracellular region"/>
    <property type="evidence" value="ECO:0007669"/>
    <property type="project" value="TreeGrafter"/>
</dbReference>
<feature type="domain" description="L,D-TPase catalytic" evidence="7">
    <location>
        <begin position="302"/>
        <end position="424"/>
    </location>
</feature>
<name>A0A1H0T1X4_9CLOT</name>
<evidence type="ECO:0000256" key="1">
    <source>
        <dbReference type="ARBA" id="ARBA00004752"/>
    </source>
</evidence>
<evidence type="ECO:0000313" key="9">
    <source>
        <dbReference type="Proteomes" id="UP000198597"/>
    </source>
</evidence>
<dbReference type="OrthoDB" id="177750at2"/>
<dbReference type="InterPro" id="IPR005490">
    <property type="entry name" value="LD_TPept_cat_dom"/>
</dbReference>
<dbReference type="GO" id="GO:0016740">
    <property type="term" value="F:transferase activity"/>
    <property type="evidence" value="ECO:0007669"/>
    <property type="project" value="UniProtKB-KW"/>
</dbReference>
<dbReference type="STRING" id="94869.SAMN04488529_10623"/>
<evidence type="ECO:0000256" key="2">
    <source>
        <dbReference type="ARBA" id="ARBA00022679"/>
    </source>
</evidence>
<evidence type="ECO:0000256" key="6">
    <source>
        <dbReference type="PROSITE-ProRule" id="PRU01373"/>
    </source>
</evidence>
<dbReference type="PANTHER" id="PTHR30582:SF2">
    <property type="entry name" value="L,D-TRANSPEPTIDASE YCIB-RELATED"/>
    <property type="match status" value="1"/>
</dbReference>
<dbReference type="Proteomes" id="UP000198597">
    <property type="component" value="Unassembled WGS sequence"/>
</dbReference>
<dbReference type="AlphaFoldDB" id="A0A1H0T1X4"/>
<dbReference type="Gene3D" id="2.40.440.10">
    <property type="entry name" value="L,D-transpeptidase catalytic domain-like"/>
    <property type="match status" value="1"/>
</dbReference>
<dbReference type="InterPro" id="IPR050979">
    <property type="entry name" value="LD-transpeptidase"/>
</dbReference>
<keyword evidence="4 6" id="KW-0573">Peptidoglycan synthesis</keyword>
<keyword evidence="3 6" id="KW-0133">Cell shape</keyword>
<dbReference type="PROSITE" id="PS52029">
    <property type="entry name" value="LD_TPASE"/>
    <property type="match status" value="1"/>
</dbReference>
<dbReference type="RefSeq" id="WP_089969597.1">
    <property type="nucleotide sequence ID" value="NZ_FNJM01000006.1"/>
</dbReference>
<evidence type="ECO:0000313" key="8">
    <source>
        <dbReference type="EMBL" id="SDP48053.1"/>
    </source>
</evidence>
<evidence type="ECO:0000259" key="7">
    <source>
        <dbReference type="PROSITE" id="PS52029"/>
    </source>
</evidence>
<dbReference type="GO" id="GO:0071972">
    <property type="term" value="F:peptidoglycan L,D-transpeptidase activity"/>
    <property type="evidence" value="ECO:0007669"/>
    <property type="project" value="TreeGrafter"/>
</dbReference>
<dbReference type="GO" id="GO:0008360">
    <property type="term" value="P:regulation of cell shape"/>
    <property type="evidence" value="ECO:0007669"/>
    <property type="project" value="UniProtKB-UniRule"/>
</dbReference>
<accession>A0A1H0T1X4</accession>
<dbReference type="InterPro" id="IPR038063">
    <property type="entry name" value="Transpep_catalytic_dom"/>
</dbReference>
<comment type="pathway">
    <text evidence="1 6">Cell wall biogenesis; peptidoglycan biosynthesis.</text>
</comment>
<dbReference type="PANTHER" id="PTHR30582">
    <property type="entry name" value="L,D-TRANSPEPTIDASE"/>
    <property type="match status" value="1"/>
</dbReference>
<evidence type="ECO:0000256" key="4">
    <source>
        <dbReference type="ARBA" id="ARBA00022984"/>
    </source>
</evidence>
<dbReference type="CDD" id="cd16913">
    <property type="entry name" value="YkuD_like"/>
    <property type="match status" value="1"/>
</dbReference>